<gene>
    <name evidence="5" type="ORF">AMON00008_LOCUS45043</name>
</gene>
<dbReference type="GO" id="GO:0007165">
    <property type="term" value="P:signal transduction"/>
    <property type="evidence" value="ECO:0007669"/>
    <property type="project" value="TreeGrafter"/>
</dbReference>
<name>A0A7S4S4N4_9DINO</name>
<feature type="transmembrane region" description="Helical" evidence="3">
    <location>
        <begin position="796"/>
        <end position="814"/>
    </location>
</feature>
<feature type="transmembrane region" description="Helical" evidence="3">
    <location>
        <begin position="834"/>
        <end position="854"/>
    </location>
</feature>
<dbReference type="InterPro" id="IPR028082">
    <property type="entry name" value="Peripla_BP_I"/>
</dbReference>
<accession>A0A7S4S4N4</accession>
<evidence type="ECO:0000259" key="4">
    <source>
        <dbReference type="Pfam" id="PF13458"/>
    </source>
</evidence>
<evidence type="ECO:0000313" key="5">
    <source>
        <dbReference type="EMBL" id="CAE4634579.1"/>
    </source>
</evidence>
<dbReference type="PANTHER" id="PTHR24046">
    <property type="entry name" value="SIGNAL PEPTIDE, CUB AND EGF-LIKE DOMAIN-CONTAINING"/>
    <property type="match status" value="1"/>
</dbReference>
<keyword evidence="3" id="KW-0472">Membrane</keyword>
<feature type="domain" description="Leucine-binding protein" evidence="4">
    <location>
        <begin position="2"/>
        <end position="261"/>
    </location>
</feature>
<reference evidence="5" key="1">
    <citation type="submission" date="2021-01" db="EMBL/GenBank/DDBJ databases">
        <authorList>
            <person name="Corre E."/>
            <person name="Pelletier E."/>
            <person name="Niang G."/>
            <person name="Scheremetjew M."/>
            <person name="Finn R."/>
            <person name="Kale V."/>
            <person name="Holt S."/>
            <person name="Cochrane G."/>
            <person name="Meng A."/>
            <person name="Brown T."/>
            <person name="Cohen L."/>
        </authorList>
    </citation>
    <scope>NUCLEOTIDE SEQUENCE</scope>
    <source>
        <strain evidence="5">CCMP3105</strain>
    </source>
</reference>
<feature type="transmembrane region" description="Helical" evidence="3">
    <location>
        <begin position="893"/>
        <end position="914"/>
    </location>
</feature>
<keyword evidence="3" id="KW-0812">Transmembrane</keyword>
<dbReference type="GO" id="GO:0005615">
    <property type="term" value="C:extracellular space"/>
    <property type="evidence" value="ECO:0007669"/>
    <property type="project" value="TreeGrafter"/>
</dbReference>
<evidence type="ECO:0000256" key="3">
    <source>
        <dbReference type="SAM" id="Phobius"/>
    </source>
</evidence>
<dbReference type="SUPFAM" id="SSF53822">
    <property type="entry name" value="Periplasmic binding protein-like I"/>
    <property type="match status" value="1"/>
</dbReference>
<keyword evidence="3" id="KW-1133">Transmembrane helix</keyword>
<dbReference type="EMBL" id="HBNR01063816">
    <property type="protein sequence ID" value="CAE4634579.1"/>
    <property type="molecule type" value="Transcribed_RNA"/>
</dbReference>
<dbReference type="InterPro" id="IPR052071">
    <property type="entry name" value="SCUB_EGF-like_domain"/>
</dbReference>
<feature type="region of interest" description="Disordered" evidence="2">
    <location>
        <begin position="987"/>
        <end position="1062"/>
    </location>
</feature>
<dbReference type="InterPro" id="IPR009030">
    <property type="entry name" value="Growth_fac_rcpt_cys_sf"/>
</dbReference>
<evidence type="ECO:0000256" key="1">
    <source>
        <dbReference type="ARBA" id="ARBA00022729"/>
    </source>
</evidence>
<protein>
    <recommendedName>
        <fullName evidence="4">Leucine-binding protein domain-containing protein</fullName>
    </recommendedName>
</protein>
<dbReference type="Gene3D" id="3.40.50.2300">
    <property type="match status" value="2"/>
</dbReference>
<dbReference type="AlphaFoldDB" id="A0A7S4S4N4"/>
<dbReference type="PANTHER" id="PTHR24046:SF5">
    <property type="entry name" value="EGF-LIKE DOMAIN-CONTAINING PROTEIN"/>
    <property type="match status" value="1"/>
</dbReference>
<feature type="transmembrane region" description="Helical" evidence="3">
    <location>
        <begin position="659"/>
        <end position="682"/>
    </location>
</feature>
<feature type="compositionally biased region" description="Polar residues" evidence="2">
    <location>
        <begin position="1025"/>
        <end position="1035"/>
    </location>
</feature>
<sequence>MAPLVQAAGKVQVAPASSVTSVFRPHSSVFGTLTPNREWLVGAMEAVGAAEESSRKSVMYLSEDLGFTLTTCAEVPRLARLNNMEVLQGQILVPASAGADDMEGVVATLMQRRPDVVVSCTYRAACHALVREMERRRYTPKALIATICVVEADFIEQLGAAGHYAIGVSPWIPSMPLGGLVTGGWTAEGFAGAFEARFGATPPYQAASSFAAAAVLTHAIELAGTLDPAAVAAVLRNLSDHSMYGHIAFDGNGQCTNTIKVLQRHGGDSLLTVHPAGVAQERLVYPKPDWVTRQCLNTLASQPSRFGFLDVCQECPLGRTSAVVDAGRSILRVCAECGAGKMGVDIDFQSCLECPQGTFSDRPGATQCAFCPAGAFGNASGRTACEACLPGAVAETLGSKACSACLPGHYQGSGNRTQCRRCEVGRYAEEKGATACQGCPPSFSTQGTGFSRASDCGCPAEHFNGSRYDPSRTPACEPCPRGVACPGFGAELELRQGYYEAAGGLDPFAGVWLCRPAAACPGGLPGTCADKLEGLGCSICPDGQVLLGTEGGDMRCQECDGLNIALLVFLPFAVLICLVCIYYLANDRVAISTGNVLACSIIFGLSVTVVQVFGMLGQLMVPWPASIEKLVKLSRVLVSDGDAMGLECLVGKGPMEKYLAMFALPFLVVAILGGLAILSLALPRLTRGRLEAWSWRRVFNTLCHMGQALFITVTVVAASPMQCFTHPNGKSTMASFPSVLCFEGGATHARFLLMSFSLLVLLVIPFIAVAAWGSYSVYVSTQTRGIDAPQMTMYRFLVYRFRPSVWWWANVFNVRQLLLGLTPMVTPDDTANQLVYMLFVVLAYLAVMTAFLPWRTLEINLFDMLTTCLIAGIGITMTTFIPASKYEGRQVALLVTITVLTLTCIGLAGAYALVMLKRRGKSGHFGYIFPPPEDMKKFADHSQSIMQSLAGMSRSEFRLFLEELSTIDRLLVDKVVNVFAMTSEGHSVTRGPRRSTFNRSLRLVHPASDEPPTPEGEGLCPGDVESQSGCGSSHGSAMELPAPELEASAKPSRDSTVPDDTAVRRYSCDTLTPTLETWKAVAESRSD</sequence>
<dbReference type="Pfam" id="PF13458">
    <property type="entry name" value="Peripla_BP_6"/>
    <property type="match status" value="1"/>
</dbReference>
<organism evidence="5">
    <name type="scientific">Alexandrium monilatum</name>
    <dbReference type="NCBI Taxonomy" id="311494"/>
    <lineage>
        <taxon>Eukaryota</taxon>
        <taxon>Sar</taxon>
        <taxon>Alveolata</taxon>
        <taxon>Dinophyceae</taxon>
        <taxon>Gonyaulacales</taxon>
        <taxon>Pyrocystaceae</taxon>
        <taxon>Alexandrium</taxon>
    </lineage>
</organism>
<feature type="transmembrane region" description="Helical" evidence="3">
    <location>
        <begin position="752"/>
        <end position="775"/>
    </location>
</feature>
<proteinExistence type="predicted"/>
<dbReference type="InterPro" id="IPR028081">
    <property type="entry name" value="Leu-bd"/>
</dbReference>
<keyword evidence="1" id="KW-0732">Signal</keyword>
<feature type="transmembrane region" description="Helical" evidence="3">
    <location>
        <begin position="596"/>
        <end position="616"/>
    </location>
</feature>
<feature type="transmembrane region" description="Helical" evidence="3">
    <location>
        <begin position="702"/>
        <end position="721"/>
    </location>
</feature>
<evidence type="ECO:0000256" key="2">
    <source>
        <dbReference type="SAM" id="MobiDB-lite"/>
    </source>
</evidence>
<feature type="transmembrane region" description="Helical" evidence="3">
    <location>
        <begin position="564"/>
        <end position="584"/>
    </location>
</feature>
<dbReference type="GO" id="GO:0009986">
    <property type="term" value="C:cell surface"/>
    <property type="evidence" value="ECO:0007669"/>
    <property type="project" value="TreeGrafter"/>
</dbReference>
<dbReference type="Gene3D" id="2.10.50.10">
    <property type="entry name" value="Tumor Necrosis Factor Receptor, subunit A, domain 2"/>
    <property type="match status" value="2"/>
</dbReference>
<dbReference type="SUPFAM" id="SSF57184">
    <property type="entry name" value="Growth factor receptor domain"/>
    <property type="match status" value="1"/>
</dbReference>
<feature type="transmembrane region" description="Helical" evidence="3">
    <location>
        <begin position="861"/>
        <end position="881"/>
    </location>
</feature>
<dbReference type="SMART" id="SM01411">
    <property type="entry name" value="Ephrin_rec_like"/>
    <property type="match status" value="2"/>
</dbReference>